<dbReference type="InterPro" id="IPR050360">
    <property type="entry name" value="MFS_Sugar_Transporters"/>
</dbReference>
<dbReference type="SMART" id="SM00066">
    <property type="entry name" value="GAL4"/>
    <property type="match status" value="1"/>
</dbReference>
<comment type="caution">
    <text evidence="14">The sequence shown here is derived from an EMBL/GenBank/DDBJ whole genome shotgun (WGS) entry which is preliminary data.</text>
</comment>
<feature type="transmembrane region" description="Helical" evidence="11">
    <location>
        <begin position="453"/>
        <end position="474"/>
    </location>
</feature>
<feature type="domain" description="Major facilitator superfamily (MFS) profile" evidence="13">
    <location>
        <begin position="1"/>
        <end position="478"/>
    </location>
</feature>
<keyword evidence="5" id="KW-0479">Metal-binding</keyword>
<feature type="transmembrane region" description="Helical" evidence="11">
    <location>
        <begin position="325"/>
        <end position="346"/>
    </location>
</feature>
<dbReference type="GO" id="GO:0003677">
    <property type="term" value="F:DNA binding"/>
    <property type="evidence" value="ECO:0007669"/>
    <property type="project" value="InterPro"/>
</dbReference>
<dbReference type="NCBIfam" id="TIGR00879">
    <property type="entry name" value="SP"/>
    <property type="match status" value="1"/>
</dbReference>
<dbReference type="Pfam" id="PF00083">
    <property type="entry name" value="Sugar_tr"/>
    <property type="match status" value="1"/>
</dbReference>
<feature type="transmembrane region" description="Helical" evidence="11">
    <location>
        <begin position="181"/>
        <end position="202"/>
    </location>
</feature>
<dbReference type="Gene3D" id="4.10.240.10">
    <property type="entry name" value="Zn(2)-C6 fungal-type DNA-binding domain"/>
    <property type="match status" value="1"/>
</dbReference>
<dbReference type="SUPFAM" id="SSF103473">
    <property type="entry name" value="MFS general substrate transporter"/>
    <property type="match status" value="1"/>
</dbReference>
<keyword evidence="7 11" id="KW-0472">Membrane</keyword>
<feature type="domain" description="Zn(2)-C6 fungal-type" evidence="12">
    <location>
        <begin position="586"/>
        <end position="618"/>
    </location>
</feature>
<dbReference type="InterPro" id="IPR036864">
    <property type="entry name" value="Zn2-C6_fun-type_DNA-bd_sf"/>
</dbReference>
<feature type="transmembrane region" description="Helical" evidence="11">
    <location>
        <begin position="353"/>
        <end position="373"/>
    </location>
</feature>
<keyword evidence="15" id="KW-1185">Reference proteome</keyword>
<dbReference type="FunFam" id="1.20.1250.20:FF:000026">
    <property type="entry name" value="MFS quinate transporter QutD"/>
    <property type="match status" value="1"/>
</dbReference>
<evidence type="ECO:0000256" key="10">
    <source>
        <dbReference type="SAM" id="MobiDB-lite"/>
    </source>
</evidence>
<gene>
    <name evidence="14" type="ORF">FALBO_12719</name>
</gene>
<evidence type="ECO:0000256" key="9">
    <source>
        <dbReference type="ARBA" id="ARBA00023242"/>
    </source>
</evidence>
<reference evidence="14 15" key="1">
    <citation type="submission" date="2020-01" db="EMBL/GenBank/DDBJ databases">
        <title>Identification and distribution of gene clusters putatively required for synthesis of sphingolipid metabolism inhibitors in phylogenetically diverse species of the filamentous fungus Fusarium.</title>
        <authorList>
            <person name="Kim H.-S."/>
            <person name="Busman M."/>
            <person name="Brown D.W."/>
            <person name="Divon H."/>
            <person name="Uhlig S."/>
            <person name="Proctor R.H."/>
        </authorList>
    </citation>
    <scope>NUCLEOTIDE SEQUENCE [LARGE SCALE GENOMIC DNA]</scope>
    <source>
        <strain evidence="14 15">NRRL 20459</strain>
    </source>
</reference>
<dbReference type="PROSITE" id="PS50850">
    <property type="entry name" value="MFS"/>
    <property type="match status" value="1"/>
</dbReference>
<dbReference type="InterPro" id="IPR003663">
    <property type="entry name" value="Sugar/inositol_transpt"/>
</dbReference>
<dbReference type="PROSITE" id="PS00216">
    <property type="entry name" value="SUGAR_TRANSPORT_1"/>
    <property type="match status" value="1"/>
</dbReference>
<dbReference type="EMBL" id="JAADYS010001927">
    <property type="protein sequence ID" value="KAF4460497.1"/>
    <property type="molecule type" value="Genomic_DNA"/>
</dbReference>
<evidence type="ECO:0000259" key="13">
    <source>
        <dbReference type="PROSITE" id="PS50850"/>
    </source>
</evidence>
<dbReference type="GO" id="GO:0000981">
    <property type="term" value="F:DNA-binding transcription factor activity, RNA polymerase II-specific"/>
    <property type="evidence" value="ECO:0007669"/>
    <property type="project" value="InterPro"/>
</dbReference>
<comment type="subcellular location">
    <subcellularLocation>
        <location evidence="1">Membrane</location>
        <topology evidence="1">Multi-pass membrane protein</topology>
    </subcellularLocation>
</comment>
<dbReference type="CDD" id="cd12148">
    <property type="entry name" value="fungal_TF_MHR"/>
    <property type="match status" value="1"/>
</dbReference>
<keyword evidence="9" id="KW-0539">Nucleus</keyword>
<feature type="transmembrane region" description="Helical" evidence="11">
    <location>
        <begin position="287"/>
        <end position="313"/>
    </location>
</feature>
<evidence type="ECO:0000256" key="4">
    <source>
        <dbReference type="ARBA" id="ARBA00022692"/>
    </source>
</evidence>
<evidence type="ECO:0000256" key="6">
    <source>
        <dbReference type="ARBA" id="ARBA00022989"/>
    </source>
</evidence>
<dbReference type="PRINTS" id="PR00171">
    <property type="entry name" value="SUGRTRNSPORT"/>
</dbReference>
<feature type="compositionally biased region" description="Polar residues" evidence="10">
    <location>
        <begin position="636"/>
        <end position="655"/>
    </location>
</feature>
<dbReference type="PROSITE" id="PS00463">
    <property type="entry name" value="ZN2_CY6_FUNGAL_1"/>
    <property type="match status" value="1"/>
</dbReference>
<dbReference type="InterPro" id="IPR007219">
    <property type="entry name" value="XnlR_reg_dom"/>
</dbReference>
<dbReference type="OrthoDB" id="3990906at2759"/>
<evidence type="ECO:0000256" key="7">
    <source>
        <dbReference type="ARBA" id="ARBA00023136"/>
    </source>
</evidence>
<dbReference type="InterPro" id="IPR005829">
    <property type="entry name" value="Sugar_transporter_CS"/>
</dbReference>
<dbReference type="Gene3D" id="1.20.1250.20">
    <property type="entry name" value="MFS general substrate transporter like domains"/>
    <property type="match status" value="1"/>
</dbReference>
<feature type="transmembrane region" description="Helical" evidence="11">
    <location>
        <begin position="106"/>
        <end position="129"/>
    </location>
</feature>
<protein>
    <submittedName>
        <fullName evidence="14">Quinate permease</fullName>
    </submittedName>
</protein>
<proteinExistence type="inferred from homology"/>
<evidence type="ECO:0000256" key="11">
    <source>
        <dbReference type="SAM" id="Phobius"/>
    </source>
</evidence>
<evidence type="ECO:0000256" key="2">
    <source>
        <dbReference type="ARBA" id="ARBA00010992"/>
    </source>
</evidence>
<dbReference type="SUPFAM" id="SSF57701">
    <property type="entry name" value="Zn2/Cys6 DNA-binding domain"/>
    <property type="match status" value="1"/>
</dbReference>
<organism evidence="14 15">
    <name type="scientific">Fusarium albosuccineum</name>
    <dbReference type="NCBI Taxonomy" id="1237068"/>
    <lineage>
        <taxon>Eukaryota</taxon>
        <taxon>Fungi</taxon>
        <taxon>Dikarya</taxon>
        <taxon>Ascomycota</taxon>
        <taxon>Pezizomycotina</taxon>
        <taxon>Sordariomycetes</taxon>
        <taxon>Hypocreomycetidae</taxon>
        <taxon>Hypocreales</taxon>
        <taxon>Nectriaceae</taxon>
        <taxon>Fusarium</taxon>
        <taxon>Fusarium decemcellulare species complex</taxon>
    </lineage>
</organism>
<name>A0A8H4L2K7_9HYPO</name>
<dbReference type="PANTHER" id="PTHR48022">
    <property type="entry name" value="PLASTIDIC GLUCOSE TRANSPORTER 4"/>
    <property type="match status" value="1"/>
</dbReference>
<keyword evidence="6 11" id="KW-1133">Transmembrane helix</keyword>
<dbReference type="Pfam" id="PF04082">
    <property type="entry name" value="Fungal_trans"/>
    <property type="match status" value="1"/>
</dbReference>
<evidence type="ECO:0000313" key="14">
    <source>
        <dbReference type="EMBL" id="KAF4460497.1"/>
    </source>
</evidence>
<dbReference type="InterPro" id="IPR020846">
    <property type="entry name" value="MFS_dom"/>
</dbReference>
<keyword evidence="8" id="KW-0325">Glycoprotein</keyword>
<feature type="transmembrane region" description="Helical" evidence="11">
    <location>
        <begin position="34"/>
        <end position="52"/>
    </location>
</feature>
<evidence type="ECO:0000256" key="8">
    <source>
        <dbReference type="ARBA" id="ARBA00023180"/>
    </source>
</evidence>
<dbReference type="GO" id="GO:0006351">
    <property type="term" value="P:DNA-templated transcription"/>
    <property type="evidence" value="ECO:0007669"/>
    <property type="project" value="InterPro"/>
</dbReference>
<feature type="transmembrane region" description="Helical" evidence="11">
    <location>
        <begin position="141"/>
        <end position="161"/>
    </location>
</feature>
<evidence type="ECO:0000259" key="12">
    <source>
        <dbReference type="PROSITE" id="PS50048"/>
    </source>
</evidence>
<dbReference type="GO" id="GO:0016020">
    <property type="term" value="C:membrane"/>
    <property type="evidence" value="ECO:0007669"/>
    <property type="project" value="UniProtKB-SubCell"/>
</dbReference>
<feature type="transmembrane region" description="Helical" evidence="11">
    <location>
        <begin position="385"/>
        <end position="403"/>
    </location>
</feature>
<dbReference type="InterPro" id="IPR005828">
    <property type="entry name" value="MFS_sugar_transport-like"/>
</dbReference>
<accession>A0A8H4L2K7</accession>
<evidence type="ECO:0000313" key="15">
    <source>
        <dbReference type="Proteomes" id="UP000554235"/>
    </source>
</evidence>
<feature type="region of interest" description="Disordered" evidence="10">
    <location>
        <begin position="625"/>
        <end position="679"/>
    </location>
</feature>
<evidence type="ECO:0000256" key="3">
    <source>
        <dbReference type="ARBA" id="ARBA00022448"/>
    </source>
</evidence>
<dbReference type="CDD" id="cd00067">
    <property type="entry name" value="GAL4"/>
    <property type="match status" value="1"/>
</dbReference>
<dbReference type="InterPro" id="IPR036259">
    <property type="entry name" value="MFS_trans_sf"/>
</dbReference>
<keyword evidence="4 11" id="KW-0812">Transmembrane</keyword>
<dbReference type="InterPro" id="IPR001138">
    <property type="entry name" value="Zn2Cys6_DnaBD"/>
</dbReference>
<dbReference type="GO" id="GO:0005351">
    <property type="term" value="F:carbohydrate:proton symporter activity"/>
    <property type="evidence" value="ECO:0007669"/>
    <property type="project" value="TreeGrafter"/>
</dbReference>
<dbReference type="PROSITE" id="PS50048">
    <property type="entry name" value="ZN2_CY6_FUNGAL_2"/>
    <property type="match status" value="1"/>
</dbReference>
<sequence>MTAAQDVSALGAAATLRQHASGGNTGFRALWSNLHVLSIALFASFGGLLYGYQQGVPKDGLLRSSSWEDGPAGVLCEVFSRKHTIFGGSLWVILGSYLTAGARTEAYLYAGRFFTGVGVGILSATGPLYNAELAPPEICGLLVSMQQLATTIGIMSAYWVGYGTNYIGGTGEGQRELAWRLPLIIQGIPTVILAVGVWFLPFSPRLLVNHGRDDEALKTLSRLRRLPVDNRLIRIEYLEIKAKSEFEKRSFDKKFPKLASKAGSNKFLRELAQYTNIFRTKDSFKRVAIGGAIMFFQQWSGIDSIIYYAPIVFQSFGFTDNTTSLLATGVVGVINVLTTIPAMLFIDKVGRKKLLICGSIGMLICQLVTGVIGAKYQSSWASNKAAGWGAVVMIWLYIVNFAYSWGPASWTLISEIFPLSIRAKGTSISASSNWMNNFAVAFMTPPMLSGLKWGTFIFFSVWCLIGGLFVFFVLPETKGKTLEEMDIVFGSTTSIEDAELLASIQEEIGLIDMLREGSETAKEAEVTHGHVDNVKSAYLQHSYLHHVPTIADPESSATSLFTLDMQGVLSFTAEQGGNKRRKALRACQRCKDSKKRCTLIEGSPSCKRCTEDGWTCSFKGLELPSPVEPRSDVQPGLTQGDSVDTSQTQETSSISPEYGTELPRSSGSATSNPPASLPASTLLWNQEEGFHPDDIDNGLGAELQSTEEVHQGPKSELRYATMLSLRDKKDSYGTSETQATKLISGTNPLSALLGKELKHKIVTNSCSFRTPDQAQSGNRPAIRRGTGIHSCDWEQFYRAMGVSEPRLQYLRAIECFKLPTPSRCAELLEIFFSYVHPMMPVIDRRDFLSRYYGGDEPPSLIILHAVFLAASRYADNSGHSPDGLSEVRSHCDELHGKLRALIEAEITFERAAVIQPSLLASLHWEGREGLNSAIDNLSIAVRACQEMGLHRKQQLTSPHPGAQDVLQRRLWWCLYALDRFNAAQEGTPFLMNELECDVDILTERDLTGEDQLTQSVTLLNVSLARLIEDAIRHLYMPGEDHTTLFSSRGVLMRQRLGLQLEQLARQINDKLMPGEDISRSSPRHESDRSSLFGAILLTHLDAVRILVHSPFLLYLEPQSMGVYASRNACRAHALEILSRLNALLARDQLRFSWPFTVYAVVNCLLIFWYDISAPSSQDTTSQQEARQHYTSVVHLLRVMGTTWWAASAKYRLAQALAHAADELHLKNKRKAIEPLESSRVPGDGEVVPQTQGHPLTPLSGTQNQFYFGTTEWPDGDIFADCSTDDYWASLGLNFDLDVAGNIFSISDSIAP</sequence>
<evidence type="ECO:0000256" key="5">
    <source>
        <dbReference type="ARBA" id="ARBA00022723"/>
    </source>
</evidence>
<keyword evidence="3" id="KW-0813">Transport</keyword>
<comment type="similarity">
    <text evidence="2">Belongs to the major facilitator superfamily. Sugar transporter (TC 2.A.1.1) family.</text>
</comment>
<evidence type="ECO:0000256" key="1">
    <source>
        <dbReference type="ARBA" id="ARBA00004141"/>
    </source>
</evidence>
<feature type="compositionally biased region" description="Polar residues" evidence="10">
    <location>
        <begin position="663"/>
        <end position="679"/>
    </location>
</feature>
<dbReference type="GO" id="GO:0008270">
    <property type="term" value="F:zinc ion binding"/>
    <property type="evidence" value="ECO:0007669"/>
    <property type="project" value="InterPro"/>
</dbReference>
<dbReference type="Proteomes" id="UP000554235">
    <property type="component" value="Unassembled WGS sequence"/>
</dbReference>
<dbReference type="SMART" id="SM00906">
    <property type="entry name" value="Fungal_trans"/>
    <property type="match status" value="1"/>
</dbReference>
<dbReference type="PANTHER" id="PTHR48022:SF67">
    <property type="entry name" value="QUINATE TRANSPORTER, PUTATIVE (AFU_ORTHOLOGUE AFUA_4G14670)-RELATED"/>
    <property type="match status" value="1"/>
</dbReference>